<dbReference type="PROSITE" id="PS50894">
    <property type="entry name" value="HPT"/>
    <property type="match status" value="1"/>
</dbReference>
<evidence type="ECO:0000313" key="5">
    <source>
        <dbReference type="Proteomes" id="UP000732399"/>
    </source>
</evidence>
<dbReference type="RefSeq" id="WP_168132882.1">
    <property type="nucleotide sequence ID" value="NZ_JAAVJH010000001.1"/>
</dbReference>
<evidence type="ECO:0000256" key="1">
    <source>
        <dbReference type="ARBA" id="ARBA00023012"/>
    </source>
</evidence>
<protein>
    <submittedName>
        <fullName evidence="4">Hpt domain-containing protein</fullName>
    </submittedName>
</protein>
<gene>
    <name evidence="4" type="ORF">HBH26_01935</name>
</gene>
<reference evidence="4 5" key="1">
    <citation type="submission" date="2020-03" db="EMBL/GenBank/DDBJ databases">
        <authorList>
            <person name="Wang L."/>
            <person name="He N."/>
            <person name="Li Y."/>
            <person name="Fang Y."/>
            <person name="Zhang F."/>
        </authorList>
    </citation>
    <scope>NUCLEOTIDE SEQUENCE [LARGE SCALE GENOMIC DNA]</scope>
    <source>
        <strain evidence="4 5">36D10-4-7</strain>
    </source>
</reference>
<name>A0ABX1CNT0_9SPHN</name>
<proteinExistence type="predicted"/>
<feature type="domain" description="HPt" evidence="3">
    <location>
        <begin position="21"/>
        <end position="120"/>
    </location>
</feature>
<sequence length="136" mass="14931">MSFEGGILIDHVAYQRARAELGASFVRLLGYLREDGEKSLRALEGALRADNAAAMVIPAHTLKGEARQFGADPLATLAEKIEDHARACVERRDSPSGAIEDVVALRPLFVRTLELLEREANPLAQRRPAQGFGRRL</sequence>
<dbReference type="Pfam" id="PF01627">
    <property type="entry name" value="Hpt"/>
    <property type="match status" value="1"/>
</dbReference>
<evidence type="ECO:0000256" key="2">
    <source>
        <dbReference type="PROSITE-ProRule" id="PRU00110"/>
    </source>
</evidence>
<dbReference type="InterPro" id="IPR036641">
    <property type="entry name" value="HPT_dom_sf"/>
</dbReference>
<dbReference type="InterPro" id="IPR008207">
    <property type="entry name" value="Sig_transdc_His_kin_Hpt_dom"/>
</dbReference>
<organism evidence="4 5">
    <name type="scientific">Sphingomonas corticis</name>
    <dbReference type="NCBI Taxonomy" id="2722791"/>
    <lineage>
        <taxon>Bacteria</taxon>
        <taxon>Pseudomonadati</taxon>
        <taxon>Pseudomonadota</taxon>
        <taxon>Alphaproteobacteria</taxon>
        <taxon>Sphingomonadales</taxon>
        <taxon>Sphingomonadaceae</taxon>
        <taxon>Sphingomonas</taxon>
    </lineage>
</organism>
<dbReference type="SUPFAM" id="SSF47226">
    <property type="entry name" value="Histidine-containing phosphotransfer domain, HPT domain"/>
    <property type="match status" value="1"/>
</dbReference>
<keyword evidence="2" id="KW-0597">Phosphoprotein</keyword>
<keyword evidence="1" id="KW-0902">Two-component regulatory system</keyword>
<accession>A0ABX1CNT0</accession>
<dbReference type="Proteomes" id="UP000732399">
    <property type="component" value="Unassembled WGS sequence"/>
</dbReference>
<evidence type="ECO:0000259" key="3">
    <source>
        <dbReference type="PROSITE" id="PS50894"/>
    </source>
</evidence>
<dbReference type="EMBL" id="JAAVJH010000001">
    <property type="protein sequence ID" value="NJR77372.1"/>
    <property type="molecule type" value="Genomic_DNA"/>
</dbReference>
<evidence type="ECO:0000313" key="4">
    <source>
        <dbReference type="EMBL" id="NJR77372.1"/>
    </source>
</evidence>
<keyword evidence="5" id="KW-1185">Reference proteome</keyword>
<comment type="caution">
    <text evidence="4">The sequence shown here is derived from an EMBL/GenBank/DDBJ whole genome shotgun (WGS) entry which is preliminary data.</text>
</comment>
<feature type="modified residue" description="Phosphohistidine" evidence="2">
    <location>
        <position position="60"/>
    </location>
</feature>
<dbReference type="Gene3D" id="1.20.120.160">
    <property type="entry name" value="HPT domain"/>
    <property type="match status" value="1"/>
</dbReference>